<gene>
    <name evidence="3" type="ORF">CX676_17830</name>
</gene>
<sequence length="94" mass="10187">MTRKTAAVAALSPILFALAFGAYAQEAGPTGNADIDFVRSLIPHHQDTLAMARTVLEQGRDPEILALAREVIAAQEQDLALMRQWLDDRGQASV</sequence>
<dbReference type="Pfam" id="PF03713">
    <property type="entry name" value="DUF305"/>
    <property type="match status" value="1"/>
</dbReference>
<accession>A0A2H5F2L4</accession>
<dbReference type="PANTHER" id="PTHR36933">
    <property type="entry name" value="SLL0788 PROTEIN"/>
    <property type="match status" value="1"/>
</dbReference>
<evidence type="ECO:0000259" key="2">
    <source>
        <dbReference type="Pfam" id="PF03713"/>
    </source>
</evidence>
<dbReference type="EMBL" id="CP025430">
    <property type="protein sequence ID" value="AUH65789.1"/>
    <property type="molecule type" value="Genomic_DNA"/>
</dbReference>
<keyword evidence="1" id="KW-0732">Signal</keyword>
<organism evidence="3 4">
    <name type="scientific">Paracoccus zhejiangensis</name>
    <dbReference type="NCBI Taxonomy" id="1077935"/>
    <lineage>
        <taxon>Bacteria</taxon>
        <taxon>Pseudomonadati</taxon>
        <taxon>Pseudomonadota</taxon>
        <taxon>Alphaproteobacteria</taxon>
        <taxon>Rhodobacterales</taxon>
        <taxon>Paracoccaceae</taxon>
        <taxon>Paracoccus</taxon>
    </lineage>
</organism>
<protein>
    <recommendedName>
        <fullName evidence="2">DUF305 domain-containing protein</fullName>
    </recommendedName>
</protein>
<proteinExistence type="predicted"/>
<dbReference type="InterPro" id="IPR012347">
    <property type="entry name" value="Ferritin-like"/>
</dbReference>
<dbReference type="Proteomes" id="UP000234530">
    <property type="component" value="Chromosome"/>
</dbReference>
<dbReference type="PANTHER" id="PTHR36933:SF1">
    <property type="entry name" value="SLL0788 PROTEIN"/>
    <property type="match status" value="1"/>
</dbReference>
<feature type="signal peptide" evidence="1">
    <location>
        <begin position="1"/>
        <end position="24"/>
    </location>
</feature>
<dbReference type="InterPro" id="IPR005183">
    <property type="entry name" value="DUF305_CopM-like"/>
</dbReference>
<dbReference type="RefSeq" id="WP_101753762.1">
    <property type="nucleotide sequence ID" value="NZ_CP025430.1"/>
</dbReference>
<dbReference type="Gene3D" id="1.20.1260.10">
    <property type="match status" value="1"/>
</dbReference>
<feature type="domain" description="DUF305" evidence="2">
    <location>
        <begin position="34"/>
        <end position="92"/>
    </location>
</feature>
<evidence type="ECO:0000313" key="4">
    <source>
        <dbReference type="Proteomes" id="UP000234530"/>
    </source>
</evidence>
<name>A0A2H5F2L4_9RHOB</name>
<keyword evidence="4" id="KW-1185">Reference proteome</keyword>
<reference evidence="3 4" key="1">
    <citation type="journal article" date="2013" name="Antonie Van Leeuwenhoek">
        <title>Paracoccus zhejiangensis sp. nov., isolated from activated sludge in wastewater-treatment system.</title>
        <authorList>
            <person name="Wu Z.G."/>
            <person name="Zhang D.F."/>
            <person name="Liu Y.L."/>
            <person name="Wang F."/>
            <person name="Jiang X."/>
            <person name="Li C."/>
            <person name="Li S.P."/>
            <person name="Hong Q."/>
            <person name="Li W.J."/>
        </authorList>
    </citation>
    <scope>NUCLEOTIDE SEQUENCE [LARGE SCALE GENOMIC DNA]</scope>
    <source>
        <strain evidence="3 4">J6</strain>
    </source>
</reference>
<dbReference type="KEGG" id="pzh:CX676_17830"/>
<dbReference type="AlphaFoldDB" id="A0A2H5F2L4"/>
<feature type="chain" id="PRO_5014150923" description="DUF305 domain-containing protein" evidence="1">
    <location>
        <begin position="25"/>
        <end position="94"/>
    </location>
</feature>
<dbReference type="OrthoDB" id="517560at2"/>
<evidence type="ECO:0000256" key="1">
    <source>
        <dbReference type="SAM" id="SignalP"/>
    </source>
</evidence>
<evidence type="ECO:0000313" key="3">
    <source>
        <dbReference type="EMBL" id="AUH65789.1"/>
    </source>
</evidence>